<keyword evidence="3" id="KW-0378">Hydrolase</keyword>
<dbReference type="GO" id="GO:0016787">
    <property type="term" value="F:hydrolase activity"/>
    <property type="evidence" value="ECO:0007669"/>
    <property type="project" value="UniProtKB-KW"/>
</dbReference>
<reference evidence="3" key="1">
    <citation type="submission" date="2023-07" db="EMBL/GenBank/DDBJ databases">
        <title>Fictibacillus sp. isolated from freshwater pond.</title>
        <authorList>
            <person name="Kirdat K."/>
            <person name="Bhat A."/>
            <person name="Mourya A."/>
            <person name="Yadav A."/>
        </authorList>
    </citation>
    <scope>NUCLEOTIDE SEQUENCE</scope>
    <source>
        <strain evidence="3">NE201</strain>
    </source>
</reference>
<dbReference type="Proteomes" id="UP001172721">
    <property type="component" value="Unassembled WGS sequence"/>
</dbReference>
<dbReference type="EMBL" id="JAUHTR010000002">
    <property type="protein sequence ID" value="MDN4524097.1"/>
    <property type="molecule type" value="Genomic_DNA"/>
</dbReference>
<evidence type="ECO:0000313" key="4">
    <source>
        <dbReference type="Proteomes" id="UP001172721"/>
    </source>
</evidence>
<protein>
    <submittedName>
        <fullName evidence="3">Alpha/beta fold hydrolase</fullName>
    </submittedName>
</protein>
<name>A0ABT8HTJ8_9BACL</name>
<dbReference type="Gene3D" id="3.40.50.1820">
    <property type="entry name" value="alpha/beta hydrolase"/>
    <property type="match status" value="1"/>
</dbReference>
<evidence type="ECO:0000313" key="3">
    <source>
        <dbReference type="EMBL" id="MDN4524097.1"/>
    </source>
</evidence>
<evidence type="ECO:0000259" key="2">
    <source>
        <dbReference type="Pfam" id="PF00975"/>
    </source>
</evidence>
<feature type="domain" description="Thioesterase" evidence="2">
    <location>
        <begin position="20"/>
        <end position="233"/>
    </location>
</feature>
<dbReference type="Pfam" id="PF00975">
    <property type="entry name" value="Thioesterase"/>
    <property type="match status" value="1"/>
</dbReference>
<comment type="similarity">
    <text evidence="1">Belongs to the thioesterase family.</text>
</comment>
<dbReference type="InterPro" id="IPR012223">
    <property type="entry name" value="TEII"/>
</dbReference>
<dbReference type="SUPFAM" id="SSF53474">
    <property type="entry name" value="alpha/beta-Hydrolases"/>
    <property type="match status" value="1"/>
</dbReference>
<keyword evidence="4" id="KW-1185">Reference proteome</keyword>
<proteinExistence type="inferred from homology"/>
<gene>
    <name evidence="3" type="ORF">QYB97_06405</name>
</gene>
<sequence>MNDQESWFWCREPRLSPKIKVFCFPYAGGGSSIYRDWALGQDIELYAAQLPGRESRYKEPPISSMEDMIPKITEALLEYLDTPFALFGHSMGAVIAYEAACELKKKYGISPVHLFVSGRAAPQVNETGPDIYDLPQKTFIQRLTDLGGTPKEIIEDPIIFDFYEPMLRADFKLNATYQFTDREKLDCSISVLSGNKDKAVGTESLSSWREVTTGSATFEMFEGGHFFIRHQKRQIEKLMFRTLRDHNPTLQELANGHNRTEYKWSRSKSL</sequence>
<dbReference type="PANTHER" id="PTHR11487:SF0">
    <property type="entry name" value="S-ACYL FATTY ACID SYNTHASE THIOESTERASE, MEDIUM CHAIN"/>
    <property type="match status" value="1"/>
</dbReference>
<comment type="caution">
    <text evidence="3">The sequence shown here is derived from an EMBL/GenBank/DDBJ whole genome shotgun (WGS) entry which is preliminary data.</text>
</comment>
<evidence type="ECO:0000256" key="1">
    <source>
        <dbReference type="ARBA" id="ARBA00007169"/>
    </source>
</evidence>
<dbReference type="InterPro" id="IPR001031">
    <property type="entry name" value="Thioesterase"/>
</dbReference>
<dbReference type="InterPro" id="IPR029058">
    <property type="entry name" value="AB_hydrolase_fold"/>
</dbReference>
<dbReference type="RefSeq" id="WP_301165149.1">
    <property type="nucleotide sequence ID" value="NZ_JAUHTR010000002.1"/>
</dbReference>
<organism evidence="3 4">
    <name type="scientific">Fictibacillus fluitans</name>
    <dbReference type="NCBI Taxonomy" id="3058422"/>
    <lineage>
        <taxon>Bacteria</taxon>
        <taxon>Bacillati</taxon>
        <taxon>Bacillota</taxon>
        <taxon>Bacilli</taxon>
        <taxon>Bacillales</taxon>
        <taxon>Fictibacillaceae</taxon>
        <taxon>Fictibacillus</taxon>
    </lineage>
</organism>
<accession>A0ABT8HTJ8</accession>
<dbReference type="PANTHER" id="PTHR11487">
    <property type="entry name" value="THIOESTERASE"/>
    <property type="match status" value="1"/>
</dbReference>